<evidence type="ECO:0000313" key="4">
    <source>
        <dbReference type="Proteomes" id="UP001240643"/>
    </source>
</evidence>
<evidence type="ECO:0000259" key="2">
    <source>
        <dbReference type="Pfam" id="PF01732"/>
    </source>
</evidence>
<evidence type="ECO:0000256" key="1">
    <source>
        <dbReference type="SAM" id="SignalP"/>
    </source>
</evidence>
<gene>
    <name evidence="3" type="ORF">J2Z62_000233</name>
</gene>
<comment type="caution">
    <text evidence="3">The sequence shown here is derived from an EMBL/GenBank/DDBJ whole genome shotgun (WGS) entry which is preliminary data.</text>
</comment>
<keyword evidence="4" id="KW-1185">Reference proteome</keyword>
<feature type="domain" description="DUF31" evidence="2">
    <location>
        <begin position="67"/>
        <end position="564"/>
    </location>
</feature>
<protein>
    <recommendedName>
        <fullName evidence="2">DUF31 domain-containing protein</fullName>
    </recommendedName>
</protein>
<dbReference type="Proteomes" id="UP001240643">
    <property type="component" value="Unassembled WGS sequence"/>
</dbReference>
<dbReference type="InterPro" id="IPR022382">
    <property type="entry name" value="Mycoplasma_peptidase_DUF31"/>
</dbReference>
<dbReference type="EMBL" id="JAUSWO010000001">
    <property type="protein sequence ID" value="MDQ0513795.1"/>
    <property type="molecule type" value="Genomic_DNA"/>
</dbReference>
<dbReference type="PROSITE" id="PS51257">
    <property type="entry name" value="PROKAR_LIPOPROTEIN"/>
    <property type="match status" value="1"/>
</dbReference>
<feature type="chain" id="PRO_5047493440" description="DUF31 domain-containing protein" evidence="1">
    <location>
        <begin position="23"/>
        <end position="651"/>
    </location>
</feature>
<reference evidence="3" key="1">
    <citation type="submission" date="2023-07" db="EMBL/GenBank/DDBJ databases">
        <title>Genomic Encyclopedia of Type Strains, Phase IV (KMG-IV): sequencing the most valuable type-strain genomes for metagenomic binning, comparative biology and taxonomic classification.</title>
        <authorList>
            <person name="Goeker M."/>
        </authorList>
    </citation>
    <scope>NUCLEOTIDE SEQUENCE [LARGE SCALE GENOMIC DNA]</scope>
    <source>
        <strain evidence="3">DSM 21204</strain>
    </source>
</reference>
<proteinExistence type="predicted"/>
<name>A0ABU0LYW7_9BACT</name>
<organism evidence="3 4">
    <name type="scientific">Mycoplasmoides fastidiosum</name>
    <dbReference type="NCBI Taxonomy" id="92758"/>
    <lineage>
        <taxon>Bacteria</taxon>
        <taxon>Bacillati</taxon>
        <taxon>Mycoplasmatota</taxon>
        <taxon>Mycoplasmoidales</taxon>
        <taxon>Mycoplasmoidaceae</taxon>
        <taxon>Mycoplasmoides</taxon>
    </lineage>
</organism>
<sequence>MKKWNRSILTFFSILSSSVLLTACLENQQVNVSQYDEGFSEINMNKPGTSQNISVPIDKNNLPGADYLRTHSVSLYMEDETPKTTGVENNSEQSSKISGTGFIINTYANRNEVNAEGEAINDDERIHLLIGTNLHVAKAFFPNEDLIKVNHPEDKSSPKLSETQNGASKKFRVGFFNYGSSQIEIKGAEKANFNLYQSDEPLIRNNEISEERNIYLDVDSKNVELVYTATNLAINKKLFNFDQNINLLDVYRDEISSQKLSDIEWVDSYNPGLNNPFIKTADINQQYSQFNFAVDFAVLKISFEKNQQPNWLKTFNERMQTNDVNFSAIPTNRNFVLENNLMTPQYLVGGYSTLTVDQKIDELVGTAEPVFQLKPNQKIDDILPSEITAANWHDYFAVSNLNPKLEFFGLENFQSNDDQGYLFFEGSVRNQTTSAEEYVATKKVSDIISGFKAIRPNRNNPNLVAPTTPFRHGEPIVKWIEAEVKNGTFSDKSIYTIANELWNQKIYSRDSYFTNEHFRQANVDQNSDLVTYNGQNFLSIGSKILTTNLNLKPGSSGSLVISDQWFRPNSPRTGLNLIGIYNGTKEYINPIYQTKRHVGQFLLFSSAFRYELFQARNKLSKPSLCDVLDHKGITGQLANSYVTCPDIDDNN</sequence>
<dbReference type="Pfam" id="PF01732">
    <property type="entry name" value="Mycop_pep_DUF31"/>
    <property type="match status" value="1"/>
</dbReference>
<feature type="signal peptide" evidence="1">
    <location>
        <begin position="1"/>
        <end position="22"/>
    </location>
</feature>
<evidence type="ECO:0000313" key="3">
    <source>
        <dbReference type="EMBL" id="MDQ0513795.1"/>
    </source>
</evidence>
<dbReference type="RefSeq" id="WP_256547507.1">
    <property type="nucleotide sequence ID" value="NZ_CP101809.1"/>
</dbReference>
<accession>A0ABU0LYW7</accession>
<keyword evidence="1" id="KW-0732">Signal</keyword>